<keyword evidence="6 12" id="KW-0686">Riboflavin biosynthesis</keyword>
<dbReference type="AlphaFoldDB" id="A0A7S8HDK6"/>
<evidence type="ECO:0000256" key="15">
    <source>
        <dbReference type="PIRSR" id="PIRSR006769-3"/>
    </source>
</evidence>
<accession>A0A7S8HDK6</accession>
<feature type="binding site" evidence="15">
    <location>
        <position position="90"/>
    </location>
    <ligand>
        <name>Zn(2+)</name>
        <dbReference type="ChEBI" id="CHEBI:29105"/>
        <note>catalytic</note>
    </ligand>
</feature>
<comment type="pathway">
    <text evidence="3 12">Cofactor biosynthesis; riboflavin biosynthesis; 5-amino-6-(D-ribitylamino)uracil from GTP: step 3/4.</text>
</comment>
<comment type="catalytic activity">
    <reaction evidence="12">
        <text>2,5-diamino-6-hydroxy-4-(5-phosphoribosylamino)-pyrimidine + H2O + H(+) = 5-amino-6-(5-phospho-D-ribosylamino)uracil + NH4(+)</text>
        <dbReference type="Rhea" id="RHEA:21868"/>
        <dbReference type="ChEBI" id="CHEBI:15377"/>
        <dbReference type="ChEBI" id="CHEBI:15378"/>
        <dbReference type="ChEBI" id="CHEBI:28938"/>
        <dbReference type="ChEBI" id="CHEBI:58453"/>
        <dbReference type="ChEBI" id="CHEBI:58614"/>
        <dbReference type="EC" id="3.5.4.26"/>
    </reaction>
</comment>
<dbReference type="GO" id="GO:0008703">
    <property type="term" value="F:5-amino-6-(5-phosphoribosylamino)uracil reductase activity"/>
    <property type="evidence" value="ECO:0007669"/>
    <property type="project" value="UniProtKB-EC"/>
</dbReference>
<dbReference type="PANTHER" id="PTHR38011">
    <property type="entry name" value="DIHYDROFOLATE REDUCTASE FAMILY PROTEIN (AFU_ORTHOLOGUE AFUA_8G06820)"/>
    <property type="match status" value="1"/>
</dbReference>
<dbReference type="CDD" id="cd01284">
    <property type="entry name" value="Riboflavin_deaminase-reductase"/>
    <property type="match status" value="1"/>
</dbReference>
<dbReference type="InterPro" id="IPR002125">
    <property type="entry name" value="CMP_dCMP_dom"/>
</dbReference>
<evidence type="ECO:0000256" key="4">
    <source>
        <dbReference type="ARBA" id="ARBA00005259"/>
    </source>
</evidence>
<evidence type="ECO:0000256" key="10">
    <source>
        <dbReference type="ARBA" id="ARBA00023002"/>
    </source>
</evidence>
<keyword evidence="9 12" id="KW-0521">NADP</keyword>
<dbReference type="PANTHER" id="PTHR38011:SF7">
    <property type="entry name" value="2,5-DIAMINO-6-RIBOSYLAMINO-4(3H)-PYRIMIDINONE 5'-PHOSPHATE REDUCTASE"/>
    <property type="match status" value="1"/>
</dbReference>
<evidence type="ECO:0000256" key="11">
    <source>
        <dbReference type="ARBA" id="ARBA00023268"/>
    </source>
</evidence>
<keyword evidence="18" id="KW-1185">Reference proteome</keyword>
<feature type="binding site" evidence="15">
    <location>
        <position position="65"/>
    </location>
    <ligand>
        <name>Zn(2+)</name>
        <dbReference type="ChEBI" id="CHEBI:29105"/>
        <note>catalytic</note>
    </ligand>
</feature>
<feature type="binding site" evidence="14">
    <location>
        <position position="211"/>
    </location>
    <ligand>
        <name>NADP(+)</name>
        <dbReference type="ChEBI" id="CHEBI:58349"/>
    </ligand>
</feature>
<evidence type="ECO:0000256" key="13">
    <source>
        <dbReference type="PIRSR" id="PIRSR006769-1"/>
    </source>
</evidence>
<dbReference type="SUPFAM" id="SSF53597">
    <property type="entry name" value="Dihydrofolate reductase-like"/>
    <property type="match status" value="1"/>
</dbReference>
<evidence type="ECO:0000313" key="18">
    <source>
        <dbReference type="Proteomes" id="UP000593594"/>
    </source>
</evidence>
<keyword evidence="10 12" id="KW-0560">Oxidoreductase</keyword>
<dbReference type="Gene3D" id="3.40.140.10">
    <property type="entry name" value="Cytidine Deaminase, domain 2"/>
    <property type="match status" value="1"/>
</dbReference>
<dbReference type="Proteomes" id="UP000593594">
    <property type="component" value="Chromosome"/>
</dbReference>
<evidence type="ECO:0000256" key="7">
    <source>
        <dbReference type="ARBA" id="ARBA00022723"/>
    </source>
</evidence>
<dbReference type="PROSITE" id="PS51747">
    <property type="entry name" value="CYT_DCMP_DEAMINASES_2"/>
    <property type="match status" value="1"/>
</dbReference>
<evidence type="ECO:0000256" key="6">
    <source>
        <dbReference type="ARBA" id="ARBA00022619"/>
    </source>
</evidence>
<gene>
    <name evidence="17" type="primary">ribD</name>
    <name evidence="17" type="ORF">HW532_20740</name>
</gene>
<comment type="cofactor">
    <cofactor evidence="12 15">
        <name>Zn(2+)</name>
        <dbReference type="ChEBI" id="CHEBI:29105"/>
    </cofactor>
    <text evidence="12 15">Binds 1 zinc ion.</text>
</comment>
<keyword evidence="11" id="KW-0511">Multifunctional enzyme</keyword>
<dbReference type="UniPathway" id="UPA00275">
    <property type="reaction ID" value="UER00401"/>
</dbReference>
<dbReference type="SUPFAM" id="SSF53927">
    <property type="entry name" value="Cytidine deaminase-like"/>
    <property type="match status" value="1"/>
</dbReference>
<feature type="binding site" evidence="14">
    <location>
        <position position="215"/>
    </location>
    <ligand>
        <name>NADP(+)</name>
        <dbReference type="ChEBI" id="CHEBI:58349"/>
    </ligand>
</feature>
<keyword evidence="7 12" id="KW-0479">Metal-binding</keyword>
<evidence type="ECO:0000259" key="16">
    <source>
        <dbReference type="PROSITE" id="PS51747"/>
    </source>
</evidence>
<evidence type="ECO:0000256" key="1">
    <source>
        <dbReference type="ARBA" id="ARBA00002151"/>
    </source>
</evidence>
<dbReference type="GO" id="GO:0008270">
    <property type="term" value="F:zinc ion binding"/>
    <property type="evidence" value="ECO:0007669"/>
    <property type="project" value="InterPro"/>
</dbReference>
<keyword evidence="12 17" id="KW-0378">Hydrolase</keyword>
<dbReference type="InterPro" id="IPR050765">
    <property type="entry name" value="Riboflavin_Biosynth_HTPR"/>
</dbReference>
<feature type="binding site" evidence="14">
    <location>
        <position position="199"/>
    </location>
    <ligand>
        <name>NADP(+)</name>
        <dbReference type="ChEBI" id="CHEBI:58349"/>
    </ligand>
</feature>
<dbReference type="EC" id="1.1.1.193" evidence="12"/>
<evidence type="ECO:0000256" key="3">
    <source>
        <dbReference type="ARBA" id="ARBA00004910"/>
    </source>
</evidence>
<dbReference type="Pfam" id="PF01872">
    <property type="entry name" value="RibD_C"/>
    <property type="match status" value="1"/>
</dbReference>
<keyword evidence="8 12" id="KW-0862">Zinc</keyword>
<dbReference type="InterPro" id="IPR016192">
    <property type="entry name" value="APOBEC/CMP_deaminase_Zn-bd"/>
</dbReference>
<dbReference type="RefSeq" id="WP_213162280.1">
    <property type="nucleotide sequence ID" value="NZ_CP058214.1"/>
</dbReference>
<feature type="active site" description="Proton donor" evidence="13">
    <location>
        <position position="67"/>
    </location>
</feature>
<organism evidence="17 18">
    <name type="scientific">Kaustia mangrovi</name>
    <dbReference type="NCBI Taxonomy" id="2593653"/>
    <lineage>
        <taxon>Bacteria</taxon>
        <taxon>Pseudomonadati</taxon>
        <taxon>Pseudomonadota</taxon>
        <taxon>Alphaproteobacteria</taxon>
        <taxon>Hyphomicrobiales</taxon>
        <taxon>Parvibaculaceae</taxon>
        <taxon>Kaustia</taxon>
    </lineage>
</organism>
<feature type="domain" description="CMP/dCMP-type deaminase" evidence="16">
    <location>
        <begin position="12"/>
        <end position="138"/>
    </location>
</feature>
<dbReference type="InterPro" id="IPR002734">
    <property type="entry name" value="RibDG_C"/>
</dbReference>
<evidence type="ECO:0000256" key="9">
    <source>
        <dbReference type="ARBA" id="ARBA00022857"/>
    </source>
</evidence>
<evidence type="ECO:0000256" key="14">
    <source>
        <dbReference type="PIRSR" id="PIRSR006769-2"/>
    </source>
</evidence>
<dbReference type="PROSITE" id="PS00903">
    <property type="entry name" value="CYT_DCMP_DEAMINASES_1"/>
    <property type="match status" value="1"/>
</dbReference>
<dbReference type="InterPro" id="IPR016193">
    <property type="entry name" value="Cytidine_deaminase-like"/>
</dbReference>
<dbReference type="Pfam" id="PF00383">
    <property type="entry name" value="dCMP_cyt_deam_1"/>
    <property type="match status" value="1"/>
</dbReference>
<dbReference type="NCBIfam" id="TIGR00326">
    <property type="entry name" value="eubact_ribD"/>
    <property type="match status" value="1"/>
</dbReference>
<proteinExistence type="inferred from homology"/>
<evidence type="ECO:0000256" key="8">
    <source>
        <dbReference type="ARBA" id="ARBA00022833"/>
    </source>
</evidence>
<sequence>MGPPADDAGPGGADRRHMGHALRLGERNLGATGDNPAVGCVIVAERRGASLVVGRGWTAEGGRPHAERIALERAGDAARGATAYVTLEPCAHHGKTPPCADALVEAGVARVVSAMEDPDPRVAGRGHAILRAAGIAVEVGLLGDAARRSHAGFVSRITRARPHVLVKLAVSADGKIAAREGEATAITGEAARARTHLMRARSDAIMVGRRTAEIDDPLLTCRLPGLEHRSPVRVVMAANAGLDPASRLVRSARDVALWVAVADDAPGAACSALSGAGAEIVPCPRDEKGALSLPAVLTALADRGIGRLMVEGGAALAGAVVAQGFADEVALFTAPASLGPDGVDALGGVALETVTASQDFALLEEERYGEDRLALYGRQ</sequence>
<feature type="binding site" evidence="14">
    <location>
        <position position="311"/>
    </location>
    <ligand>
        <name>substrate</name>
    </ligand>
</feature>
<dbReference type="GO" id="GO:0009231">
    <property type="term" value="P:riboflavin biosynthetic process"/>
    <property type="evidence" value="ECO:0007669"/>
    <property type="project" value="UniProtKB-UniPathway"/>
</dbReference>
<name>A0A7S8HDK6_9HYPH</name>
<dbReference type="InterPro" id="IPR024072">
    <property type="entry name" value="DHFR-like_dom_sf"/>
</dbReference>
<dbReference type="InterPro" id="IPR004794">
    <property type="entry name" value="Eubact_RibD"/>
</dbReference>
<dbReference type="EMBL" id="CP058214">
    <property type="protein sequence ID" value="QPC44907.1"/>
    <property type="molecule type" value="Genomic_DNA"/>
</dbReference>
<dbReference type="PIRSF" id="PIRSF006769">
    <property type="entry name" value="RibD"/>
    <property type="match status" value="1"/>
</dbReference>
<feature type="binding site" evidence="14">
    <location>
        <position position="169"/>
    </location>
    <ligand>
        <name>NADP(+)</name>
        <dbReference type="ChEBI" id="CHEBI:58349"/>
    </ligand>
</feature>
<dbReference type="GO" id="GO:0008835">
    <property type="term" value="F:diaminohydroxyphosphoribosylaminopyrimidine deaminase activity"/>
    <property type="evidence" value="ECO:0007669"/>
    <property type="project" value="UniProtKB-EC"/>
</dbReference>
<comment type="catalytic activity">
    <reaction evidence="12">
        <text>5-amino-6-(5-phospho-D-ribitylamino)uracil + NADP(+) = 5-amino-6-(5-phospho-D-ribosylamino)uracil + NADPH + H(+)</text>
        <dbReference type="Rhea" id="RHEA:17845"/>
        <dbReference type="ChEBI" id="CHEBI:15378"/>
        <dbReference type="ChEBI" id="CHEBI:57783"/>
        <dbReference type="ChEBI" id="CHEBI:58349"/>
        <dbReference type="ChEBI" id="CHEBI:58421"/>
        <dbReference type="ChEBI" id="CHEBI:58453"/>
        <dbReference type="EC" id="1.1.1.193"/>
    </reaction>
</comment>
<evidence type="ECO:0000256" key="5">
    <source>
        <dbReference type="ARBA" id="ARBA00007417"/>
    </source>
</evidence>
<evidence type="ECO:0000313" key="17">
    <source>
        <dbReference type="EMBL" id="QPC44907.1"/>
    </source>
</evidence>
<evidence type="ECO:0000256" key="2">
    <source>
        <dbReference type="ARBA" id="ARBA00004882"/>
    </source>
</evidence>
<comment type="similarity">
    <text evidence="5 12">In the C-terminal section; belongs to the HTP reductase family.</text>
</comment>
<reference evidence="17 18" key="1">
    <citation type="submission" date="2020-06" db="EMBL/GenBank/DDBJ databases">
        <title>Genome sequence of 2 isolates from Red Sea Mangroves.</title>
        <authorList>
            <person name="Sefrji F."/>
            <person name="Michoud G."/>
            <person name="Merlino G."/>
            <person name="Daffonchio D."/>
        </authorList>
    </citation>
    <scope>NUCLEOTIDE SEQUENCE [LARGE SCALE GENOMIC DNA]</scope>
    <source>
        <strain evidence="17 18">R1DC25</strain>
    </source>
</reference>
<dbReference type="Gene3D" id="3.40.430.10">
    <property type="entry name" value="Dihydrofolate Reductase, subunit A"/>
    <property type="match status" value="1"/>
</dbReference>
<feature type="binding site" evidence="14">
    <location>
        <begin position="313"/>
        <end position="319"/>
    </location>
    <ligand>
        <name>NADP(+)</name>
        <dbReference type="ChEBI" id="CHEBI:58349"/>
    </ligand>
</feature>
<comment type="pathway">
    <text evidence="2 12">Cofactor biosynthesis; riboflavin biosynthesis; 5-amino-6-(D-ribitylamino)uracil from GTP: step 2/4.</text>
</comment>
<comment type="similarity">
    <text evidence="4 12">In the N-terminal section; belongs to the cytidine and deoxycytidylate deaminase family.</text>
</comment>
<feature type="binding site" evidence="15">
    <location>
        <position position="99"/>
    </location>
    <ligand>
        <name>Zn(2+)</name>
        <dbReference type="ChEBI" id="CHEBI:29105"/>
        <note>catalytic</note>
    </ligand>
</feature>
<dbReference type="EC" id="3.5.4.26" evidence="12"/>
<protein>
    <recommendedName>
        <fullName evidence="12">Riboflavin biosynthesis protein RibD</fullName>
    </recommendedName>
    <domain>
        <recommendedName>
            <fullName evidence="12">Diaminohydroxyphosphoribosylaminopyrimidine deaminase</fullName>
            <shortName evidence="12">DRAP deaminase</shortName>
            <ecNumber evidence="12">3.5.4.26</ecNumber>
        </recommendedName>
        <alternativeName>
            <fullName evidence="12">Riboflavin-specific deaminase</fullName>
        </alternativeName>
    </domain>
    <domain>
        <recommendedName>
            <fullName evidence="12">5-amino-6-(5-phosphoribosylamino)uracil reductase</fullName>
            <ecNumber evidence="12">1.1.1.193</ecNumber>
        </recommendedName>
        <alternativeName>
            <fullName evidence="12">HTP reductase</fullName>
        </alternativeName>
    </domain>
</protein>
<dbReference type="KEGG" id="kmn:HW532_20740"/>
<evidence type="ECO:0000256" key="12">
    <source>
        <dbReference type="PIRNR" id="PIRNR006769"/>
    </source>
</evidence>
<feature type="binding site" evidence="14">
    <location>
        <position position="222"/>
    </location>
    <ligand>
        <name>substrate</name>
    </ligand>
</feature>
<comment type="function">
    <text evidence="1 12">Converts 2,5-diamino-6-(ribosylamino)-4(3h)-pyrimidinone 5'-phosphate into 5-amino-6-(ribosylamino)-2,4(1h,3h)-pyrimidinedione 5'-phosphate.</text>
</comment>
<feature type="binding site" evidence="14">
    <location>
        <position position="219"/>
    </location>
    <ligand>
        <name>substrate</name>
    </ligand>
</feature>